<accession>A0A1V5SBC8</accession>
<feature type="transmembrane region" description="Helical" evidence="1">
    <location>
        <begin position="68"/>
        <end position="89"/>
    </location>
</feature>
<dbReference type="EMBL" id="MWBO01000063">
    <property type="protein sequence ID" value="OQA51805.1"/>
    <property type="molecule type" value="Genomic_DNA"/>
</dbReference>
<sequence length="148" mass="18033">MNTFFNFFKEKIFDFEKFFNWTYLTIAPSANTRHSLYYLIIFVISIIIGFGIFIYLNKVTKPRFFKKYLKNVAYFLIVPPFALIFYFASRFAQIEPFNYRVYALLIATIWLIWLIFLLYYLIVRLPKMFSMYEQSKRKEKFIKNGSQS</sequence>
<feature type="transmembrane region" description="Helical" evidence="1">
    <location>
        <begin position="36"/>
        <end position="56"/>
    </location>
</feature>
<proteinExistence type="predicted"/>
<keyword evidence="1" id="KW-1133">Transmembrane helix</keyword>
<evidence type="ECO:0000313" key="2">
    <source>
        <dbReference type="EMBL" id="OQA51805.1"/>
    </source>
</evidence>
<evidence type="ECO:0000256" key="1">
    <source>
        <dbReference type="SAM" id="Phobius"/>
    </source>
</evidence>
<dbReference type="Proteomes" id="UP000485367">
    <property type="component" value="Unassembled WGS sequence"/>
</dbReference>
<dbReference type="AlphaFoldDB" id="A0A1V5SBC8"/>
<keyword evidence="1" id="KW-0472">Membrane</keyword>
<protein>
    <submittedName>
        <fullName evidence="2">Uncharacterized protein</fullName>
    </submittedName>
</protein>
<organism evidence="2">
    <name type="scientific">candidate division WS2 bacterium ADurb.Bin280</name>
    <dbReference type="NCBI Taxonomy" id="1852829"/>
    <lineage>
        <taxon>Bacteria</taxon>
        <taxon>candidate division WS2</taxon>
    </lineage>
</organism>
<name>A0A1V5SBC8_9BACT</name>
<reference evidence="2" key="1">
    <citation type="submission" date="2017-02" db="EMBL/GenBank/DDBJ databases">
        <title>Delving into the versatile metabolic prowess of the omnipresent phylum Bacteroidetes.</title>
        <authorList>
            <person name="Nobu M.K."/>
            <person name="Mei R."/>
            <person name="Narihiro T."/>
            <person name="Kuroda K."/>
            <person name="Liu W.-T."/>
        </authorList>
    </citation>
    <scope>NUCLEOTIDE SEQUENCE</scope>
    <source>
        <strain evidence="2">ADurb.Bin280</strain>
    </source>
</reference>
<feature type="transmembrane region" description="Helical" evidence="1">
    <location>
        <begin position="101"/>
        <end position="122"/>
    </location>
</feature>
<comment type="caution">
    <text evidence="2">The sequence shown here is derived from an EMBL/GenBank/DDBJ whole genome shotgun (WGS) entry which is preliminary data.</text>
</comment>
<keyword evidence="1" id="KW-0812">Transmembrane</keyword>
<gene>
    <name evidence="2" type="ORF">BWY43_00813</name>
</gene>